<dbReference type="Gene3D" id="3.40.50.300">
    <property type="entry name" value="P-loop containing nucleotide triphosphate hydrolases"/>
    <property type="match status" value="2"/>
</dbReference>
<dbReference type="InterPro" id="IPR003439">
    <property type="entry name" value="ABC_transporter-like_ATP-bd"/>
</dbReference>
<dbReference type="InterPro" id="IPR050611">
    <property type="entry name" value="ABCF"/>
</dbReference>
<organism evidence="8 9">
    <name type="scientific">Natronospirillum operosum</name>
    <dbReference type="NCBI Taxonomy" id="2759953"/>
    <lineage>
        <taxon>Bacteria</taxon>
        <taxon>Pseudomonadati</taxon>
        <taxon>Pseudomonadota</taxon>
        <taxon>Gammaproteobacteria</taxon>
        <taxon>Oceanospirillales</taxon>
        <taxon>Natronospirillaceae</taxon>
        <taxon>Natronospirillum</taxon>
    </lineage>
</organism>
<dbReference type="SMART" id="SM00382">
    <property type="entry name" value="AAA"/>
    <property type="match status" value="2"/>
</dbReference>
<dbReference type="FunFam" id="3.40.50.300:FF:002053">
    <property type="entry name" value="ABC transporter ATP-binding protein"/>
    <property type="match status" value="1"/>
</dbReference>
<evidence type="ECO:0000256" key="6">
    <source>
        <dbReference type="SAM" id="MobiDB-lite"/>
    </source>
</evidence>
<accession>A0A4Z0W5W5</accession>
<dbReference type="PANTHER" id="PTHR19211">
    <property type="entry name" value="ATP-BINDING TRANSPORT PROTEIN-RELATED"/>
    <property type="match status" value="1"/>
</dbReference>
<dbReference type="GO" id="GO:0016887">
    <property type="term" value="F:ATP hydrolysis activity"/>
    <property type="evidence" value="ECO:0007669"/>
    <property type="project" value="InterPro"/>
</dbReference>
<dbReference type="InterPro" id="IPR003593">
    <property type="entry name" value="AAA+_ATPase"/>
</dbReference>
<keyword evidence="2" id="KW-0547">Nucleotide-binding</keyword>
<dbReference type="AlphaFoldDB" id="A0A4Z0W5W5"/>
<comment type="similarity">
    <text evidence="4">Belongs to the ABC transporter superfamily. ABCF family. YheS subfamily.</text>
</comment>
<dbReference type="PANTHER" id="PTHR19211:SF14">
    <property type="entry name" value="ATP-BINDING CASSETTE SUB-FAMILY F MEMBER 1"/>
    <property type="match status" value="1"/>
</dbReference>
<sequence length="630" mass="69661">MIQFSDVELMRGGEALFSSASLQIAPGDKVAVIGANGAGKSSLFQLLLGRLGADLGTVHLPAQWRIAHMRQETPALDRSAVDHVLDGLQEWRALQQAIEQAEAGADDAQLARLHGQMDDMQGYQVQHEAEIILLGLGFAPTDLQRPVADFSGGWRVRLNLAQTLIQRSDLLLLDEPTNHLDLETVHWLQSWLVQYQGTLLVISHDRDFLDAVADRVLSFEHRQLTLYSGNFSSFERQRAERLAQQQVAFEKQETRRAEMERFVERFRYKATKARQAQSRLKALERMTLDAPARADSPFHFRFTTSDKVSQPLIRLTDAALGYGETTVLSELQLSLYPGMRIGLLGRNGAGKSTLIRHLAGDLAVQRGDSECGAHYYPGYFAQHQVDALDAEASPLTHLQRLAPDAREQVLRNFLGGFNFQGAMADDPVKLFSGGEKARLALAIIAWQRPNLLLLDEPTNHLDMQMRAALAEALQAYEGVVIVVSHDRFLMESTVDEFWLVADGTVQPFAGDLNDYLQQLSAPEPSSGSTPTGSTADRKAAKREAAERRRQLAPLKKAAEKAALQAEQAQARLEAINQTLADAALYDDSRKQELQQQLQAQAEAQQALAAAEAEWMAAEEALESAGQVTTD</sequence>
<dbReference type="Pfam" id="PF12848">
    <property type="entry name" value="ABC_tran_Xtn"/>
    <property type="match status" value="1"/>
</dbReference>
<feature type="compositionally biased region" description="Low complexity" evidence="6">
    <location>
        <begin position="520"/>
        <end position="534"/>
    </location>
</feature>
<keyword evidence="3 8" id="KW-0067">ATP-binding</keyword>
<evidence type="ECO:0000256" key="5">
    <source>
        <dbReference type="ARBA" id="ARBA00069073"/>
    </source>
</evidence>
<dbReference type="PROSITE" id="PS50893">
    <property type="entry name" value="ABC_TRANSPORTER_2"/>
    <property type="match status" value="2"/>
</dbReference>
<dbReference type="CDD" id="cd03221">
    <property type="entry name" value="ABCF_EF-3"/>
    <property type="match status" value="2"/>
</dbReference>
<evidence type="ECO:0000256" key="2">
    <source>
        <dbReference type="ARBA" id="ARBA00022741"/>
    </source>
</evidence>
<dbReference type="Proteomes" id="UP000297475">
    <property type="component" value="Unassembled WGS sequence"/>
</dbReference>
<dbReference type="PROSITE" id="PS00211">
    <property type="entry name" value="ABC_TRANSPORTER_1"/>
    <property type="match status" value="2"/>
</dbReference>
<feature type="domain" description="ABC transporter" evidence="7">
    <location>
        <begin position="2"/>
        <end position="246"/>
    </location>
</feature>
<evidence type="ECO:0000256" key="1">
    <source>
        <dbReference type="ARBA" id="ARBA00022737"/>
    </source>
</evidence>
<feature type="domain" description="ABC transporter" evidence="7">
    <location>
        <begin position="313"/>
        <end position="527"/>
    </location>
</feature>
<dbReference type="InterPro" id="IPR017871">
    <property type="entry name" value="ABC_transporter-like_CS"/>
</dbReference>
<keyword evidence="9" id="KW-1185">Reference proteome</keyword>
<protein>
    <recommendedName>
        <fullName evidence="5">Probable ATP-binding protein YheS</fullName>
    </recommendedName>
</protein>
<proteinExistence type="inferred from homology"/>
<dbReference type="FunFam" id="3.40.50.300:FF:000011">
    <property type="entry name" value="Putative ABC transporter ATP-binding component"/>
    <property type="match status" value="1"/>
</dbReference>
<evidence type="ECO:0000313" key="9">
    <source>
        <dbReference type="Proteomes" id="UP000297475"/>
    </source>
</evidence>
<dbReference type="EMBL" id="SRMF01000009">
    <property type="protein sequence ID" value="TGG91394.1"/>
    <property type="molecule type" value="Genomic_DNA"/>
</dbReference>
<evidence type="ECO:0000313" key="8">
    <source>
        <dbReference type="EMBL" id="TGG91394.1"/>
    </source>
</evidence>
<feature type="region of interest" description="Disordered" evidence="6">
    <location>
        <begin position="518"/>
        <end position="558"/>
    </location>
</feature>
<dbReference type="InterPro" id="IPR027417">
    <property type="entry name" value="P-loop_NTPase"/>
</dbReference>
<evidence type="ECO:0000259" key="7">
    <source>
        <dbReference type="PROSITE" id="PS50893"/>
    </source>
</evidence>
<feature type="compositionally biased region" description="Basic and acidic residues" evidence="6">
    <location>
        <begin position="535"/>
        <end position="549"/>
    </location>
</feature>
<dbReference type="InterPro" id="IPR032781">
    <property type="entry name" value="ABC_tran_Xtn"/>
</dbReference>
<dbReference type="Pfam" id="PF00005">
    <property type="entry name" value="ABC_tran"/>
    <property type="match status" value="2"/>
</dbReference>
<keyword evidence="1" id="KW-0677">Repeat</keyword>
<evidence type="ECO:0000256" key="3">
    <source>
        <dbReference type="ARBA" id="ARBA00022840"/>
    </source>
</evidence>
<gene>
    <name evidence="8" type="ORF">E4656_16775</name>
</gene>
<evidence type="ECO:0000256" key="4">
    <source>
        <dbReference type="ARBA" id="ARBA00061571"/>
    </source>
</evidence>
<dbReference type="SUPFAM" id="SSF52540">
    <property type="entry name" value="P-loop containing nucleoside triphosphate hydrolases"/>
    <property type="match status" value="2"/>
</dbReference>
<dbReference type="GO" id="GO:0005524">
    <property type="term" value="F:ATP binding"/>
    <property type="evidence" value="ECO:0007669"/>
    <property type="project" value="UniProtKB-KW"/>
</dbReference>
<name>A0A4Z0W5W5_9GAMM</name>
<comment type="caution">
    <text evidence="8">The sequence shown here is derived from an EMBL/GenBank/DDBJ whole genome shotgun (WGS) entry which is preliminary data.</text>
</comment>
<reference evidence="8 9" key="1">
    <citation type="submission" date="2019-04" db="EMBL/GenBank/DDBJ databases">
        <title>Natronospirillum operosus gen. nov., sp. nov., a haloalkaliphilic satellite isolated from decaying biomass of laboratory culture of cyanobacterium Geitlerinema sp. and proposal of Natronospirillaceae fam. nov. and Saccharospirillaceae fam. nov.</title>
        <authorList>
            <person name="Kevbrin V."/>
            <person name="Boltyanskaya Y."/>
            <person name="Koziaeva V."/>
            <person name="Grouzdev D.S."/>
            <person name="Park M."/>
            <person name="Cho J."/>
        </authorList>
    </citation>
    <scope>NUCLEOTIDE SEQUENCE [LARGE SCALE GENOMIC DNA]</scope>
    <source>
        <strain evidence="8 9">G-116</strain>
    </source>
</reference>
<dbReference type="OrthoDB" id="9808609at2"/>